<dbReference type="AlphaFoldDB" id="A0A4P9Z4I9"/>
<name>A0A4P9Z4I9_9FUNG</name>
<dbReference type="OrthoDB" id="45518at2759"/>
<evidence type="ECO:0000313" key="5">
    <source>
        <dbReference type="Proteomes" id="UP000278143"/>
    </source>
</evidence>
<dbReference type="InterPro" id="IPR036249">
    <property type="entry name" value="Thioredoxin-like_sf"/>
</dbReference>
<dbReference type="GO" id="GO:0006457">
    <property type="term" value="P:protein folding"/>
    <property type="evidence" value="ECO:0007669"/>
    <property type="project" value="TreeGrafter"/>
</dbReference>
<dbReference type="EMBL" id="KZ989197">
    <property type="protein sequence ID" value="RKP27494.1"/>
    <property type="molecule type" value="Genomic_DNA"/>
</dbReference>
<dbReference type="InterPro" id="IPR024253">
    <property type="entry name" value="Phosducin_thioredoxin-like_dom"/>
</dbReference>
<dbReference type="Gene3D" id="3.40.30.10">
    <property type="entry name" value="Glutaredoxin"/>
    <property type="match status" value="1"/>
</dbReference>
<feature type="compositionally biased region" description="Acidic residues" evidence="2">
    <location>
        <begin position="213"/>
        <end position="226"/>
    </location>
</feature>
<feature type="region of interest" description="Disordered" evidence="2">
    <location>
        <begin position="204"/>
        <end position="226"/>
    </location>
</feature>
<dbReference type="GO" id="GO:0005737">
    <property type="term" value="C:cytoplasm"/>
    <property type="evidence" value="ECO:0007669"/>
    <property type="project" value="TreeGrafter"/>
</dbReference>
<dbReference type="Pfam" id="PF02114">
    <property type="entry name" value="Phosducin"/>
    <property type="match status" value="1"/>
</dbReference>
<organism evidence="4 5">
    <name type="scientific">Syncephalis pseudoplumigaleata</name>
    <dbReference type="NCBI Taxonomy" id="1712513"/>
    <lineage>
        <taxon>Eukaryota</taxon>
        <taxon>Fungi</taxon>
        <taxon>Fungi incertae sedis</taxon>
        <taxon>Zoopagomycota</taxon>
        <taxon>Zoopagomycotina</taxon>
        <taxon>Zoopagomycetes</taxon>
        <taxon>Zoopagales</taxon>
        <taxon>Piptocephalidaceae</taxon>
        <taxon>Syncephalis</taxon>
    </lineage>
</organism>
<keyword evidence="5" id="KW-1185">Reference proteome</keyword>
<dbReference type="PANTHER" id="PTHR45809">
    <property type="entry name" value="VIRAL IAP-ASSOCIATED FACTOR HOMOLOG"/>
    <property type="match status" value="1"/>
</dbReference>
<evidence type="ECO:0000313" key="4">
    <source>
        <dbReference type="EMBL" id="RKP27494.1"/>
    </source>
</evidence>
<dbReference type="PANTHER" id="PTHR45809:SF3">
    <property type="entry name" value="VIRAL IAP-ASSOCIATED FACTOR HOMOLOG"/>
    <property type="match status" value="1"/>
</dbReference>
<gene>
    <name evidence="4" type="ORF">SYNPS1DRAFT_32441</name>
</gene>
<evidence type="ECO:0000256" key="1">
    <source>
        <dbReference type="ARBA" id="ARBA00009686"/>
    </source>
</evidence>
<dbReference type="InterPro" id="IPR051498">
    <property type="entry name" value="Phosducin-like_chap/apop_reg"/>
</dbReference>
<evidence type="ECO:0000256" key="2">
    <source>
        <dbReference type="SAM" id="MobiDB-lite"/>
    </source>
</evidence>
<evidence type="ECO:0000259" key="3">
    <source>
        <dbReference type="Pfam" id="PF02114"/>
    </source>
</evidence>
<dbReference type="SUPFAM" id="SSF52833">
    <property type="entry name" value="Thioredoxin-like"/>
    <property type="match status" value="1"/>
</dbReference>
<feature type="region of interest" description="Disordered" evidence="2">
    <location>
        <begin position="1"/>
        <end position="46"/>
    </location>
</feature>
<proteinExistence type="inferred from homology"/>
<feature type="domain" description="Phosducin" evidence="3">
    <location>
        <begin position="30"/>
        <end position="199"/>
    </location>
</feature>
<reference evidence="5" key="1">
    <citation type="journal article" date="2018" name="Nat. Microbiol.">
        <title>Leveraging single-cell genomics to expand the fungal tree of life.</title>
        <authorList>
            <person name="Ahrendt S.R."/>
            <person name="Quandt C.A."/>
            <person name="Ciobanu D."/>
            <person name="Clum A."/>
            <person name="Salamov A."/>
            <person name="Andreopoulos B."/>
            <person name="Cheng J.F."/>
            <person name="Woyke T."/>
            <person name="Pelin A."/>
            <person name="Henrissat B."/>
            <person name="Reynolds N.K."/>
            <person name="Benny G.L."/>
            <person name="Smith M.E."/>
            <person name="James T.Y."/>
            <person name="Grigoriev I.V."/>
        </authorList>
    </citation>
    <scope>NUCLEOTIDE SEQUENCE [LARGE SCALE GENOMIC DNA]</scope>
    <source>
        <strain evidence="5">Benny S71-1</strain>
    </source>
</reference>
<accession>A0A4P9Z4I9</accession>
<dbReference type="Proteomes" id="UP000278143">
    <property type="component" value="Unassembled WGS sequence"/>
</dbReference>
<feature type="compositionally biased region" description="Acidic residues" evidence="2">
    <location>
        <begin position="1"/>
        <end position="10"/>
    </location>
</feature>
<feature type="compositionally biased region" description="Basic and acidic residues" evidence="2">
    <location>
        <begin position="37"/>
        <end position="46"/>
    </location>
</feature>
<dbReference type="CDD" id="cd02988">
    <property type="entry name" value="Phd_like_VIAF"/>
    <property type="match status" value="1"/>
</dbReference>
<protein>
    <submittedName>
        <fullName evidence="4">Putative viral IAP-associated factor</fullName>
    </submittedName>
</protein>
<sequence length="226" mass="25946">MNNPEEDTEWNDILRAHGILPPKVEEKEASDEEPESIDERRTRQLDEVPLDELDTLDDESFADDHFLEAYRRQRMAEIKARAEQERYGTLQQISEPDFIREVTEASKETWVVVHLFQPSLPLCRLLNERLGVLAAKYPATKFVKIIATDCIRNYPDRNLPTLLIYGRGDMQRQCVGTAQLGGPQLPLNKLERILEQVGALTITADKQDHHDDDDGDDGDEDDDDFD</sequence>
<comment type="similarity">
    <text evidence="1">Belongs to the phosducin family.</text>
</comment>